<name>A0ACB6RJ19_9PLEO</name>
<sequence length="80" mass="8966">MSTVSRYLDTEWVCVCGVALLSQAGRRRLAVVPGLGRTIYRSVPRFRLSQLLVFYIVLVRPILSLSICSGYRTRACSSNI</sequence>
<reference evidence="1" key="1">
    <citation type="journal article" date="2020" name="Stud. Mycol.">
        <title>101 Dothideomycetes genomes: a test case for predicting lifestyles and emergence of pathogens.</title>
        <authorList>
            <person name="Haridas S."/>
            <person name="Albert R."/>
            <person name="Binder M."/>
            <person name="Bloem J."/>
            <person name="Labutti K."/>
            <person name="Salamov A."/>
            <person name="Andreopoulos B."/>
            <person name="Baker S."/>
            <person name="Barry K."/>
            <person name="Bills G."/>
            <person name="Bluhm B."/>
            <person name="Cannon C."/>
            <person name="Castanera R."/>
            <person name="Culley D."/>
            <person name="Daum C."/>
            <person name="Ezra D."/>
            <person name="Gonzalez J."/>
            <person name="Henrissat B."/>
            <person name="Kuo A."/>
            <person name="Liang C."/>
            <person name="Lipzen A."/>
            <person name="Lutzoni F."/>
            <person name="Magnuson J."/>
            <person name="Mondo S."/>
            <person name="Nolan M."/>
            <person name="Ohm R."/>
            <person name="Pangilinan J."/>
            <person name="Park H.-J."/>
            <person name="Ramirez L."/>
            <person name="Alfaro M."/>
            <person name="Sun H."/>
            <person name="Tritt A."/>
            <person name="Yoshinaga Y."/>
            <person name="Zwiers L.-H."/>
            <person name="Turgeon B."/>
            <person name="Goodwin S."/>
            <person name="Spatafora J."/>
            <person name="Crous P."/>
            <person name="Grigoriev I."/>
        </authorList>
    </citation>
    <scope>NUCLEOTIDE SEQUENCE</scope>
    <source>
        <strain evidence="1">CBS 525.71</strain>
    </source>
</reference>
<organism evidence="1 2">
    <name type="scientific">Macroventuria anomochaeta</name>
    <dbReference type="NCBI Taxonomy" id="301207"/>
    <lineage>
        <taxon>Eukaryota</taxon>
        <taxon>Fungi</taxon>
        <taxon>Dikarya</taxon>
        <taxon>Ascomycota</taxon>
        <taxon>Pezizomycotina</taxon>
        <taxon>Dothideomycetes</taxon>
        <taxon>Pleosporomycetidae</taxon>
        <taxon>Pleosporales</taxon>
        <taxon>Pleosporineae</taxon>
        <taxon>Didymellaceae</taxon>
        <taxon>Macroventuria</taxon>
    </lineage>
</organism>
<dbReference type="Proteomes" id="UP000799754">
    <property type="component" value="Unassembled WGS sequence"/>
</dbReference>
<proteinExistence type="predicted"/>
<protein>
    <submittedName>
        <fullName evidence="1">Uncharacterized protein</fullName>
    </submittedName>
</protein>
<keyword evidence="2" id="KW-1185">Reference proteome</keyword>
<evidence type="ECO:0000313" key="1">
    <source>
        <dbReference type="EMBL" id="KAF2621098.1"/>
    </source>
</evidence>
<dbReference type="EMBL" id="MU006764">
    <property type="protein sequence ID" value="KAF2621098.1"/>
    <property type="molecule type" value="Genomic_DNA"/>
</dbReference>
<gene>
    <name evidence="1" type="ORF">BU25DRAFT_416390</name>
</gene>
<accession>A0ACB6RJ19</accession>
<comment type="caution">
    <text evidence="1">The sequence shown here is derived from an EMBL/GenBank/DDBJ whole genome shotgun (WGS) entry which is preliminary data.</text>
</comment>
<evidence type="ECO:0000313" key="2">
    <source>
        <dbReference type="Proteomes" id="UP000799754"/>
    </source>
</evidence>